<dbReference type="EMBL" id="SNZH01000004">
    <property type="protein sequence ID" value="TDR45710.1"/>
    <property type="molecule type" value="Genomic_DNA"/>
</dbReference>
<name>A0A4R6Z2A8_9GAMM</name>
<proteinExistence type="predicted"/>
<evidence type="ECO:0000313" key="2">
    <source>
        <dbReference type="Proteomes" id="UP000295293"/>
    </source>
</evidence>
<dbReference type="AlphaFoldDB" id="A0A4R6Z2A8"/>
<protein>
    <submittedName>
        <fullName evidence="1">Uncharacterized protein</fullName>
    </submittedName>
</protein>
<sequence length="301" mass="33582">MNEDETFAIYEALSDAARDFGRDEERLTTLAAEARARQLDSATQQTWAASLRNCLHAIAETPTLLVRALSMWLTVDADVPLAAALLAHADQAAMSLDHPTELPLDAVSIDQAILVAYRLCSRHTSPQLSLGWLLSMARAHPNEGPVQRAVEQLLTHHADEFPRTTLQLLESDACVFQNLPAVQATTTVLVEQAAASRTRPRLREFAMTASMRLQYASLKRDEQRDIERGARQRSVMMQLVRSQRVKYASRVSIQIADHDAVREVPMAMTEMSHTLELPLSESTDPLIGRWVRKKLGLGPDR</sequence>
<gene>
    <name evidence="1" type="ORF">DFR29_104138</name>
</gene>
<dbReference type="OrthoDB" id="6866711at2"/>
<comment type="caution">
    <text evidence="1">The sequence shown here is derived from an EMBL/GenBank/DDBJ whole genome shotgun (WGS) entry which is preliminary data.</text>
</comment>
<dbReference type="RefSeq" id="WP_133818077.1">
    <property type="nucleotide sequence ID" value="NZ_SNZH01000004.1"/>
</dbReference>
<evidence type="ECO:0000313" key="1">
    <source>
        <dbReference type="EMBL" id="TDR45710.1"/>
    </source>
</evidence>
<dbReference type="Proteomes" id="UP000295293">
    <property type="component" value="Unassembled WGS sequence"/>
</dbReference>
<keyword evidence="2" id="KW-1185">Reference proteome</keyword>
<accession>A0A4R6Z2A8</accession>
<organism evidence="1 2">
    <name type="scientific">Tahibacter aquaticus</name>
    <dbReference type="NCBI Taxonomy" id="520092"/>
    <lineage>
        <taxon>Bacteria</taxon>
        <taxon>Pseudomonadati</taxon>
        <taxon>Pseudomonadota</taxon>
        <taxon>Gammaproteobacteria</taxon>
        <taxon>Lysobacterales</taxon>
        <taxon>Rhodanobacteraceae</taxon>
        <taxon>Tahibacter</taxon>
    </lineage>
</organism>
<reference evidence="1 2" key="1">
    <citation type="submission" date="2019-03" db="EMBL/GenBank/DDBJ databases">
        <title>Genomic Encyclopedia of Type Strains, Phase IV (KMG-IV): sequencing the most valuable type-strain genomes for metagenomic binning, comparative biology and taxonomic classification.</title>
        <authorList>
            <person name="Goeker M."/>
        </authorList>
    </citation>
    <scope>NUCLEOTIDE SEQUENCE [LARGE SCALE GENOMIC DNA]</scope>
    <source>
        <strain evidence="1 2">DSM 21667</strain>
    </source>
</reference>